<feature type="domain" description="KIB1-4 beta-propeller" evidence="1">
    <location>
        <begin position="2"/>
        <end position="106"/>
    </location>
</feature>
<comment type="caution">
    <text evidence="2">The sequence shown here is derived from an EMBL/GenBank/DDBJ whole genome shotgun (WGS) entry which is preliminary data.</text>
</comment>
<dbReference type="AlphaFoldDB" id="A0A7J7P0L5"/>
<dbReference type="Proteomes" id="UP000541444">
    <property type="component" value="Unassembled WGS sequence"/>
</dbReference>
<proteinExistence type="predicted"/>
<sequence>ALLSANPVWTSDYAFMAIYAEKYTLGLYKSSTNAWSLVPGVEALEDTVHCKEFYVVNCQGNIFACDVTPPSHVMKLVVPYPQEYYYDSNCKKYIVESPGELLLVIRV</sequence>
<feature type="non-terminal residue" evidence="2">
    <location>
        <position position="1"/>
    </location>
</feature>
<evidence type="ECO:0000259" key="1">
    <source>
        <dbReference type="Pfam" id="PF03478"/>
    </source>
</evidence>
<evidence type="ECO:0000313" key="2">
    <source>
        <dbReference type="EMBL" id="KAF6172772.1"/>
    </source>
</evidence>
<keyword evidence="3" id="KW-1185">Reference proteome</keyword>
<organism evidence="2 3">
    <name type="scientific">Kingdonia uniflora</name>
    <dbReference type="NCBI Taxonomy" id="39325"/>
    <lineage>
        <taxon>Eukaryota</taxon>
        <taxon>Viridiplantae</taxon>
        <taxon>Streptophyta</taxon>
        <taxon>Embryophyta</taxon>
        <taxon>Tracheophyta</taxon>
        <taxon>Spermatophyta</taxon>
        <taxon>Magnoliopsida</taxon>
        <taxon>Ranunculales</taxon>
        <taxon>Circaeasteraceae</taxon>
        <taxon>Kingdonia</taxon>
    </lineage>
</organism>
<reference evidence="2 3" key="1">
    <citation type="journal article" date="2020" name="IScience">
        <title>Genome Sequencing of the Endangered Kingdonia uniflora (Circaeasteraceae, Ranunculales) Reveals Potential Mechanisms of Evolutionary Specialization.</title>
        <authorList>
            <person name="Sun Y."/>
            <person name="Deng T."/>
            <person name="Zhang A."/>
            <person name="Moore M.J."/>
            <person name="Landis J.B."/>
            <person name="Lin N."/>
            <person name="Zhang H."/>
            <person name="Zhang X."/>
            <person name="Huang J."/>
            <person name="Zhang X."/>
            <person name="Sun H."/>
            <person name="Wang H."/>
        </authorList>
    </citation>
    <scope>NUCLEOTIDE SEQUENCE [LARGE SCALE GENOMIC DNA]</scope>
    <source>
        <strain evidence="2">TB1705</strain>
        <tissue evidence="2">Leaf</tissue>
    </source>
</reference>
<protein>
    <recommendedName>
        <fullName evidence="1">KIB1-4 beta-propeller domain-containing protein</fullName>
    </recommendedName>
</protein>
<accession>A0A7J7P0L5</accession>
<dbReference type="Pfam" id="PF03478">
    <property type="entry name" value="Beta-prop_KIB1-4"/>
    <property type="match status" value="1"/>
</dbReference>
<dbReference type="EMBL" id="JACGCM010000390">
    <property type="protein sequence ID" value="KAF6172772.1"/>
    <property type="molecule type" value="Genomic_DNA"/>
</dbReference>
<evidence type="ECO:0000313" key="3">
    <source>
        <dbReference type="Proteomes" id="UP000541444"/>
    </source>
</evidence>
<dbReference type="InterPro" id="IPR005174">
    <property type="entry name" value="KIB1-4_b-propeller"/>
</dbReference>
<gene>
    <name evidence="2" type="ORF">GIB67_000384</name>
</gene>
<name>A0A7J7P0L5_9MAGN</name>